<name>A0A495D4F3_9PROT</name>
<evidence type="ECO:0000313" key="2">
    <source>
        <dbReference type="Proteomes" id="UP000273675"/>
    </source>
</evidence>
<organism evidence="1 2">
    <name type="scientific">Maricaulis maris</name>
    <dbReference type="NCBI Taxonomy" id="74318"/>
    <lineage>
        <taxon>Bacteria</taxon>
        <taxon>Pseudomonadati</taxon>
        <taxon>Pseudomonadota</taxon>
        <taxon>Alphaproteobacteria</taxon>
        <taxon>Maricaulales</taxon>
        <taxon>Maricaulaceae</taxon>
        <taxon>Maricaulis</taxon>
    </lineage>
</organism>
<dbReference type="Proteomes" id="UP000273675">
    <property type="component" value="Unassembled WGS sequence"/>
</dbReference>
<dbReference type="AlphaFoldDB" id="A0A495D4F3"/>
<protein>
    <submittedName>
        <fullName evidence="1">Uncharacterized protein</fullName>
    </submittedName>
</protein>
<gene>
    <name evidence="1" type="ORF">C7435_2533</name>
</gene>
<reference evidence="1 2" key="1">
    <citation type="submission" date="2018-10" db="EMBL/GenBank/DDBJ databases">
        <title>Genomic Encyclopedia of Type Strains, Phase IV (KMG-IV): sequencing the most valuable type-strain genomes for metagenomic binning, comparative biology and taxonomic classification.</title>
        <authorList>
            <person name="Goeker M."/>
        </authorList>
    </citation>
    <scope>NUCLEOTIDE SEQUENCE [LARGE SCALE GENOMIC DNA]</scope>
    <source>
        <strain evidence="1 2">DSM 4734</strain>
    </source>
</reference>
<evidence type="ECO:0000313" key="1">
    <source>
        <dbReference type="EMBL" id="RKQ95431.1"/>
    </source>
</evidence>
<proteinExistence type="predicted"/>
<dbReference type="EMBL" id="RBIM01000006">
    <property type="protein sequence ID" value="RKQ95431.1"/>
    <property type="molecule type" value="Genomic_DNA"/>
</dbReference>
<sequence>MPASTRRIEDAVAKRDENDRALMGCLNGRCDAVPRMVAGTRRGGLKVEALRCSDCGETWSRIHVN</sequence>
<accession>A0A495D4F3</accession>
<comment type="caution">
    <text evidence="1">The sequence shown here is derived from an EMBL/GenBank/DDBJ whole genome shotgun (WGS) entry which is preliminary data.</text>
</comment>